<sequence>MSPVRPSTARNRSTALSHWPAGVPICKECTERWRSIQCEFKEGTSQVDKIFFNSAGGALCTNSSDRLQVTKVDGVFLAAEAGNKDWSAASEGFIWSPVAVDTDRLFSFVIIKTLQQKACGGDMVAALREIIVEGNPMAACRGTLTGEPEDKNDKDTSSVKYQCSQQEVTACNSKYTRTTNSKYIQCGMSDSNCLSIGPLCLPD</sequence>
<gene>
    <name evidence="1" type="ORF">EVOR1521_LOCUS21531</name>
</gene>
<dbReference type="EMBL" id="CAUJNA010003269">
    <property type="protein sequence ID" value="CAJ1397536.1"/>
    <property type="molecule type" value="Genomic_DNA"/>
</dbReference>
<dbReference type="Proteomes" id="UP001178507">
    <property type="component" value="Unassembled WGS sequence"/>
</dbReference>
<proteinExistence type="predicted"/>
<evidence type="ECO:0000313" key="1">
    <source>
        <dbReference type="EMBL" id="CAJ1397536.1"/>
    </source>
</evidence>
<name>A0AA36NBQ2_9DINO</name>
<comment type="caution">
    <text evidence="1">The sequence shown here is derived from an EMBL/GenBank/DDBJ whole genome shotgun (WGS) entry which is preliminary data.</text>
</comment>
<reference evidence="1" key="1">
    <citation type="submission" date="2023-08" db="EMBL/GenBank/DDBJ databases">
        <authorList>
            <person name="Chen Y."/>
            <person name="Shah S."/>
            <person name="Dougan E. K."/>
            <person name="Thang M."/>
            <person name="Chan C."/>
        </authorList>
    </citation>
    <scope>NUCLEOTIDE SEQUENCE</scope>
</reference>
<keyword evidence="2" id="KW-1185">Reference proteome</keyword>
<protein>
    <submittedName>
        <fullName evidence="1">Uncharacterized protein</fullName>
    </submittedName>
</protein>
<organism evidence="1 2">
    <name type="scientific">Effrenium voratum</name>
    <dbReference type="NCBI Taxonomy" id="2562239"/>
    <lineage>
        <taxon>Eukaryota</taxon>
        <taxon>Sar</taxon>
        <taxon>Alveolata</taxon>
        <taxon>Dinophyceae</taxon>
        <taxon>Suessiales</taxon>
        <taxon>Symbiodiniaceae</taxon>
        <taxon>Effrenium</taxon>
    </lineage>
</organism>
<accession>A0AA36NBQ2</accession>
<evidence type="ECO:0000313" key="2">
    <source>
        <dbReference type="Proteomes" id="UP001178507"/>
    </source>
</evidence>
<dbReference type="AlphaFoldDB" id="A0AA36NBQ2"/>